<dbReference type="STRING" id="218821.SAMN05421837_102924"/>
<dbReference type="PANTHER" id="PTHR43319">
    <property type="entry name" value="BETA-LACTAMASE-RELATED"/>
    <property type="match status" value="1"/>
</dbReference>
<accession>A0A1H5QFN6</accession>
<dbReference type="InterPro" id="IPR012338">
    <property type="entry name" value="Beta-lactam/transpept-like"/>
</dbReference>
<sequence>MKVSARFWLVPDNGSPRENEWCAPAGRSLLAAVAELRGNCENRFSKVREVLAASLDADDVGASVAVFVDGEPVVDLWGGYVDPARTVAWDRDTITTVWSTTKTMTALCALVLADRGELDLDAPVAAYWPEFAVAGKETTLVRHLLGHTAGLPDFAGPITVEDLFDWPAVTARLAAQAPAWEPGTAGGYHSVTFGFLVGEVVRRVTGRSLGTFFAEEVAGPLGADFHIGLAAEHDHRVAPLIPDPRGDKPPGFLVGVSDSYSEAWRRAELPAVNGFGNARSVAAVQSVLAGRGGLLSAAGAERVFEEQFHGEDRVLGARMRYGLGYRLEGRTCSWGGWGGSVVLVDAENRMVVAYVMNQVLWDGGYDRGLGVVMAAYDGITG</sequence>
<feature type="domain" description="Beta-lactamase-related" evidence="1">
    <location>
        <begin position="60"/>
        <end position="361"/>
    </location>
</feature>
<dbReference type="AlphaFoldDB" id="A0A1H5QFN6"/>
<evidence type="ECO:0000313" key="2">
    <source>
        <dbReference type="EMBL" id="SEF24920.1"/>
    </source>
</evidence>
<name>A0A1H5QFN6_9PSEU</name>
<dbReference type="SUPFAM" id="SSF56601">
    <property type="entry name" value="beta-lactamase/transpeptidase-like"/>
    <property type="match status" value="1"/>
</dbReference>
<evidence type="ECO:0000313" key="3">
    <source>
        <dbReference type="Proteomes" id="UP000198878"/>
    </source>
</evidence>
<dbReference type="Proteomes" id="UP000198878">
    <property type="component" value="Unassembled WGS sequence"/>
</dbReference>
<proteinExistence type="predicted"/>
<dbReference type="Gene3D" id="3.40.710.10">
    <property type="entry name" value="DD-peptidase/beta-lactamase superfamily"/>
    <property type="match status" value="1"/>
</dbReference>
<organism evidence="2 3">
    <name type="scientific">Amycolatopsis pretoriensis</name>
    <dbReference type="NCBI Taxonomy" id="218821"/>
    <lineage>
        <taxon>Bacteria</taxon>
        <taxon>Bacillati</taxon>
        <taxon>Actinomycetota</taxon>
        <taxon>Actinomycetes</taxon>
        <taxon>Pseudonocardiales</taxon>
        <taxon>Pseudonocardiaceae</taxon>
        <taxon>Amycolatopsis</taxon>
    </lineage>
</organism>
<dbReference type="PANTHER" id="PTHR43319:SF3">
    <property type="entry name" value="BETA-LACTAMASE-RELATED DOMAIN-CONTAINING PROTEIN"/>
    <property type="match status" value="1"/>
</dbReference>
<evidence type="ECO:0000259" key="1">
    <source>
        <dbReference type="Pfam" id="PF00144"/>
    </source>
</evidence>
<dbReference type="Pfam" id="PF00144">
    <property type="entry name" value="Beta-lactamase"/>
    <property type="match status" value="1"/>
</dbReference>
<dbReference type="InterPro" id="IPR052907">
    <property type="entry name" value="Beta-lactamase/esterase"/>
</dbReference>
<reference evidence="3" key="1">
    <citation type="submission" date="2016-10" db="EMBL/GenBank/DDBJ databases">
        <authorList>
            <person name="Varghese N."/>
            <person name="Submissions S."/>
        </authorList>
    </citation>
    <scope>NUCLEOTIDE SEQUENCE [LARGE SCALE GENOMIC DNA]</scope>
    <source>
        <strain evidence="3">DSM 44654</strain>
    </source>
</reference>
<keyword evidence="3" id="KW-1185">Reference proteome</keyword>
<gene>
    <name evidence="2" type="ORF">SAMN05421837_102924</name>
</gene>
<dbReference type="InterPro" id="IPR001466">
    <property type="entry name" value="Beta-lactam-related"/>
</dbReference>
<protein>
    <submittedName>
        <fullName evidence="2">CubicO group peptidase, beta-lactamase class C family</fullName>
    </submittedName>
</protein>
<dbReference type="EMBL" id="FNUJ01000002">
    <property type="protein sequence ID" value="SEF24920.1"/>
    <property type="molecule type" value="Genomic_DNA"/>
</dbReference>